<feature type="domain" description="Activator of Hsp90 ATPase homologue 1/2-like C-terminal" evidence="2">
    <location>
        <begin position="22"/>
        <end position="152"/>
    </location>
</feature>
<keyword evidence="4" id="KW-1185">Reference proteome</keyword>
<feature type="domain" description="Activator of Hsp90 ATPase homologue 1/2-like C-terminal" evidence="2">
    <location>
        <begin position="200"/>
        <end position="309"/>
    </location>
</feature>
<name>A0A2T4Z974_9BACL</name>
<proteinExistence type="inferred from homology"/>
<reference evidence="3 4" key="1">
    <citation type="submission" date="2018-04" db="EMBL/GenBank/DDBJ databases">
        <title>Genomic Encyclopedia of Archaeal and Bacterial Type Strains, Phase II (KMG-II): from individual species to whole genera.</title>
        <authorList>
            <person name="Goeker M."/>
        </authorList>
    </citation>
    <scope>NUCLEOTIDE SEQUENCE [LARGE SCALE GENOMIC DNA]</scope>
    <source>
        <strain evidence="3 4">DSM 45169</strain>
    </source>
</reference>
<organism evidence="3 4">
    <name type="scientific">Desmospora activa DSM 45169</name>
    <dbReference type="NCBI Taxonomy" id="1121389"/>
    <lineage>
        <taxon>Bacteria</taxon>
        <taxon>Bacillati</taxon>
        <taxon>Bacillota</taxon>
        <taxon>Bacilli</taxon>
        <taxon>Bacillales</taxon>
        <taxon>Thermoactinomycetaceae</taxon>
        <taxon>Desmospora</taxon>
    </lineage>
</organism>
<evidence type="ECO:0000313" key="3">
    <source>
        <dbReference type="EMBL" id="PTM58444.1"/>
    </source>
</evidence>
<dbReference type="Gene3D" id="3.30.530.20">
    <property type="match status" value="2"/>
</dbReference>
<accession>A0A2T4Z974</accession>
<comment type="similarity">
    <text evidence="1">Belongs to the AHA1 family.</text>
</comment>
<dbReference type="Pfam" id="PF08327">
    <property type="entry name" value="AHSA1"/>
    <property type="match status" value="2"/>
</dbReference>
<sequence length="340" mass="39065">MNKYGVITEAGTIRFTRVLPGPIEHVWSFLTESEKRGKWLAAGEMELYVGGRVELNFRHADLSSQVEPTPARYKQYEGGHTNYGKVTRCEPPRLLSYTWGGGAEDESEVTFELIPRDEDVILVLTHRRLVERDMRSVASGWHTHLTILEDRLSGREPRSFWAVHTRIEGEYEKRLAHKLDGTLHEIDGRCALRFERFFPYPPEKVWHGITEPYQFRQWYPFATGEMELIVGGKIGFDDNEGAIYEGVITQLDPPRFFSFTEIDDRIHFELQPVGTGCLLLFTHIFDNRSMAAPTAAGWHRCLTALHMVLDDKAVQWPHNSTELRKAYAEVFALHKSEGSS</sequence>
<dbReference type="Proteomes" id="UP000241639">
    <property type="component" value="Unassembled WGS sequence"/>
</dbReference>
<evidence type="ECO:0000256" key="1">
    <source>
        <dbReference type="ARBA" id="ARBA00006817"/>
    </source>
</evidence>
<dbReference type="EMBL" id="PZZP01000001">
    <property type="protein sequence ID" value="PTM58444.1"/>
    <property type="molecule type" value="Genomic_DNA"/>
</dbReference>
<evidence type="ECO:0000259" key="2">
    <source>
        <dbReference type="Pfam" id="PF08327"/>
    </source>
</evidence>
<comment type="caution">
    <text evidence="3">The sequence shown here is derived from an EMBL/GenBank/DDBJ whole genome shotgun (WGS) entry which is preliminary data.</text>
</comment>
<dbReference type="SUPFAM" id="SSF55961">
    <property type="entry name" value="Bet v1-like"/>
    <property type="match status" value="2"/>
</dbReference>
<evidence type="ECO:0000313" key="4">
    <source>
        <dbReference type="Proteomes" id="UP000241639"/>
    </source>
</evidence>
<dbReference type="InterPro" id="IPR013538">
    <property type="entry name" value="ASHA1/2-like_C"/>
</dbReference>
<dbReference type="RefSeq" id="WP_107725251.1">
    <property type="nucleotide sequence ID" value="NZ_PZZP01000001.1"/>
</dbReference>
<protein>
    <submittedName>
        <fullName evidence="3">Uncharacterized protein YndB with AHSA1/START domain</fullName>
    </submittedName>
</protein>
<dbReference type="OrthoDB" id="9803476at2"/>
<gene>
    <name evidence="3" type="ORF">C8J48_1027</name>
</gene>
<dbReference type="AlphaFoldDB" id="A0A2T4Z974"/>
<dbReference type="InterPro" id="IPR023393">
    <property type="entry name" value="START-like_dom_sf"/>
</dbReference>
<dbReference type="CDD" id="cd08899">
    <property type="entry name" value="SRPBCC_CalC_Aha1-like_6"/>
    <property type="match status" value="2"/>
</dbReference>